<protein>
    <recommendedName>
        <fullName evidence="8">L-ornithine N(alpha)-acyltransferase</fullName>
        <ecNumber evidence="7">2.3.2.30</ecNumber>
    </recommendedName>
</protein>
<name>A8LLS1_DINSH</name>
<evidence type="ECO:0000256" key="9">
    <source>
        <dbReference type="ARBA" id="ARBA00045724"/>
    </source>
</evidence>
<gene>
    <name evidence="11" type="ordered locus">Dshi_1707</name>
</gene>
<comment type="catalytic activity">
    <reaction evidence="10">
        <text>a (3R)-hydroxyacyl-[ACP] + L-ornithine = a lyso-ornithine lipid + holo-[ACP] + H(+)</text>
        <dbReference type="Rhea" id="RHEA:20633"/>
        <dbReference type="Rhea" id="RHEA-COMP:9685"/>
        <dbReference type="Rhea" id="RHEA-COMP:9945"/>
        <dbReference type="ChEBI" id="CHEBI:15378"/>
        <dbReference type="ChEBI" id="CHEBI:46911"/>
        <dbReference type="ChEBI" id="CHEBI:64479"/>
        <dbReference type="ChEBI" id="CHEBI:78827"/>
        <dbReference type="ChEBI" id="CHEBI:138482"/>
        <dbReference type="EC" id="2.3.2.30"/>
    </reaction>
    <physiologicalReaction direction="left-to-right" evidence="10">
        <dbReference type="Rhea" id="RHEA:20634"/>
    </physiologicalReaction>
</comment>
<sequence length="266" mass="29103">MKVTPIDILCSPSAKTPEVTMPRLTKGRYAARLAESPADIAACQRLRGLAFHGPDAPPDADAFDAACLHVMVTDTGDGALVGCFRLLPLATGAEIARSYSAQFYELSALREFDKPMVELGRFCLHPDRHDPDILRVAWGAMTAYVDAHGVGMLFGCSSFQGTDGELYRDAFALLTERHLAPSRWLPRVKSPRVFPFAQGLARVKPDFKRAMRAMPPLLRTYLLMGGWVSDHAVVDREMNTLHVFTGLEIGAIPPARARLLRATAAA</sequence>
<dbReference type="InterPro" id="IPR016181">
    <property type="entry name" value="Acyl_CoA_acyltransferase"/>
</dbReference>
<comment type="pathway">
    <text evidence="1">Lipid metabolism.</text>
</comment>
<evidence type="ECO:0000256" key="8">
    <source>
        <dbReference type="ARBA" id="ARBA00039866"/>
    </source>
</evidence>
<evidence type="ECO:0000256" key="10">
    <source>
        <dbReference type="ARBA" id="ARBA00047785"/>
    </source>
</evidence>
<comment type="function">
    <text evidence="9">Catalyzes the first step in the biosynthesis of ornithine lipids, which are phosphorus-free membrane lipids. Catalyzes the 3-hydroxyacyl-acyl carrier protein-dependent acylation of ornithine to form lyso-ornithine lipid (LOL).</text>
</comment>
<evidence type="ECO:0000256" key="1">
    <source>
        <dbReference type="ARBA" id="ARBA00005189"/>
    </source>
</evidence>
<dbReference type="Proteomes" id="UP000006833">
    <property type="component" value="Chromosome"/>
</dbReference>
<organism evidence="11 12">
    <name type="scientific">Dinoroseobacter shibae (strain DSM 16493 / NCIMB 14021 / DFL 12)</name>
    <dbReference type="NCBI Taxonomy" id="398580"/>
    <lineage>
        <taxon>Bacteria</taxon>
        <taxon>Pseudomonadati</taxon>
        <taxon>Pseudomonadota</taxon>
        <taxon>Alphaproteobacteria</taxon>
        <taxon>Rhodobacterales</taxon>
        <taxon>Roseobacteraceae</taxon>
        <taxon>Dinoroseobacter</taxon>
    </lineage>
</organism>
<keyword evidence="3 11" id="KW-0808">Transferase</keyword>
<evidence type="ECO:0000256" key="6">
    <source>
        <dbReference type="ARBA" id="ARBA00038095"/>
    </source>
</evidence>
<dbReference type="GO" id="GO:0006629">
    <property type="term" value="P:lipid metabolic process"/>
    <property type="evidence" value="ECO:0007669"/>
    <property type="project" value="UniProtKB-KW"/>
</dbReference>
<evidence type="ECO:0000256" key="5">
    <source>
        <dbReference type="ARBA" id="ARBA00023315"/>
    </source>
</evidence>
<dbReference type="EMBL" id="CP000830">
    <property type="protein sequence ID" value="ABV93449.1"/>
    <property type="molecule type" value="Genomic_DNA"/>
</dbReference>
<dbReference type="InterPro" id="IPR052351">
    <property type="entry name" value="Ornithine_N-alpha-AT"/>
</dbReference>
<proteinExistence type="inferred from homology"/>
<dbReference type="STRING" id="398580.Dshi_1707"/>
<keyword evidence="4" id="KW-0443">Lipid metabolism</keyword>
<keyword evidence="2" id="KW-0444">Lipid biosynthesis</keyword>
<keyword evidence="5 11" id="KW-0012">Acyltransferase</keyword>
<dbReference type="EC" id="2.3.2.30" evidence="7"/>
<evidence type="ECO:0000256" key="4">
    <source>
        <dbReference type="ARBA" id="ARBA00023098"/>
    </source>
</evidence>
<reference evidence="12" key="1">
    <citation type="journal article" date="2010" name="ISME J.">
        <title>The complete genome sequence of the algal symbiont Dinoroseobacter shibae: a hitchhiker's guide to life in the sea.</title>
        <authorList>
            <person name="Wagner-Dobler I."/>
            <person name="Ballhausen B."/>
            <person name="Berger M."/>
            <person name="Brinkhoff T."/>
            <person name="Buchholz I."/>
            <person name="Bunk B."/>
            <person name="Cypionka H."/>
            <person name="Daniel R."/>
            <person name="Drepper T."/>
            <person name="Gerdts G."/>
            <person name="Hahnke S."/>
            <person name="Han C."/>
            <person name="Jahn D."/>
            <person name="Kalhoefer D."/>
            <person name="Kiss H."/>
            <person name="Klenk H.P."/>
            <person name="Kyrpides N."/>
            <person name="Liebl W."/>
            <person name="Liesegang H."/>
            <person name="Meincke L."/>
            <person name="Pati A."/>
            <person name="Petersen J."/>
            <person name="Piekarski T."/>
            <person name="Pommerenke C."/>
            <person name="Pradella S."/>
            <person name="Pukall R."/>
            <person name="Rabus R."/>
            <person name="Stackebrandt E."/>
            <person name="Thole S."/>
            <person name="Thompson L."/>
            <person name="Tielen P."/>
            <person name="Tomasch J."/>
            <person name="von Jan M."/>
            <person name="Wanphrut N."/>
            <person name="Wichels A."/>
            <person name="Zech H."/>
            <person name="Simon M."/>
        </authorList>
    </citation>
    <scope>NUCLEOTIDE SEQUENCE [LARGE SCALE GENOMIC DNA]</scope>
    <source>
        <strain evidence="12">DSM 16493 / NCIMB 14021 / DFL 12</strain>
    </source>
</reference>
<dbReference type="HOGENOM" id="CLU_058962_1_1_5"/>
<keyword evidence="12" id="KW-1185">Reference proteome</keyword>
<evidence type="ECO:0000313" key="12">
    <source>
        <dbReference type="Proteomes" id="UP000006833"/>
    </source>
</evidence>
<dbReference type="eggNOG" id="COG3176">
    <property type="taxonomic scope" value="Bacteria"/>
</dbReference>
<accession>A8LLS1</accession>
<dbReference type="KEGG" id="dsh:Dshi_1707"/>
<dbReference type="AlphaFoldDB" id="A8LLS1"/>
<dbReference type="Gene3D" id="3.40.630.30">
    <property type="match status" value="1"/>
</dbReference>
<evidence type="ECO:0000256" key="2">
    <source>
        <dbReference type="ARBA" id="ARBA00022516"/>
    </source>
</evidence>
<evidence type="ECO:0000313" key="11">
    <source>
        <dbReference type="EMBL" id="ABV93449.1"/>
    </source>
</evidence>
<comment type="similarity">
    <text evidence="6">Belongs to the acetyltransferase family. OlsB subfamily.</text>
</comment>
<dbReference type="PANTHER" id="PTHR37323">
    <property type="entry name" value="GCN5-RELATED N-ACETYLTRANSFERASE"/>
    <property type="match status" value="1"/>
</dbReference>
<dbReference type="GO" id="GO:0043810">
    <property type="term" value="F:ornithine-acyl [acyl carrier protein] N-acyltransferase activity"/>
    <property type="evidence" value="ECO:0007669"/>
    <property type="project" value="UniProtKB-EC"/>
</dbReference>
<dbReference type="PANTHER" id="PTHR37323:SF1">
    <property type="entry name" value="L-ORNITHINE N(ALPHA)-ACYLTRANSFERASE"/>
    <property type="match status" value="1"/>
</dbReference>
<dbReference type="SUPFAM" id="SSF55729">
    <property type="entry name" value="Acyl-CoA N-acyltransferases (Nat)"/>
    <property type="match status" value="1"/>
</dbReference>
<evidence type="ECO:0000256" key="7">
    <source>
        <dbReference type="ARBA" id="ARBA00039058"/>
    </source>
</evidence>
<dbReference type="Pfam" id="PF13444">
    <property type="entry name" value="Acetyltransf_5"/>
    <property type="match status" value="1"/>
</dbReference>
<evidence type="ECO:0000256" key="3">
    <source>
        <dbReference type="ARBA" id="ARBA00022679"/>
    </source>
</evidence>